<sequence length="135" mass="14595">MDIVSRVQESFDRQTFLKSMGARLDTVEEGKVSIYLEKNENLTQQTGFLHAGVTTSIADSAAGYAALTMLPEGCEVLSIEFKVNLLRPAASDRFLATGRVIKAGKQVSVVEADVVDLDSGKQVLQFQGTMIAVNP</sequence>
<evidence type="ECO:0000256" key="4">
    <source>
        <dbReference type="ARBA" id="ARBA00038381"/>
    </source>
</evidence>
<dbReference type="InterPro" id="IPR029069">
    <property type="entry name" value="HotDog_dom_sf"/>
</dbReference>
<dbReference type="AlphaFoldDB" id="E4KR25"/>
<dbReference type="GO" id="GO:0047617">
    <property type="term" value="F:fatty acyl-CoA hydrolase activity"/>
    <property type="evidence" value="ECO:0007669"/>
    <property type="project" value="UniProtKB-EC"/>
</dbReference>
<dbReference type="NCBIfam" id="TIGR00369">
    <property type="entry name" value="unchar_dom_1"/>
    <property type="match status" value="1"/>
</dbReference>
<comment type="catalytic activity">
    <reaction evidence="7">
        <text>a medium-chain fatty acyl-CoA + H2O = a medium-chain fatty acid + CoA + H(+)</text>
        <dbReference type="Rhea" id="RHEA:68184"/>
        <dbReference type="ChEBI" id="CHEBI:15377"/>
        <dbReference type="ChEBI" id="CHEBI:15378"/>
        <dbReference type="ChEBI" id="CHEBI:57287"/>
        <dbReference type="ChEBI" id="CHEBI:59558"/>
        <dbReference type="ChEBI" id="CHEBI:90546"/>
    </reaction>
</comment>
<keyword evidence="1" id="KW-0378">Hydrolase</keyword>
<dbReference type="EMBL" id="AENN01000017">
    <property type="protein sequence ID" value="EFR30820.1"/>
    <property type="molecule type" value="Genomic_DNA"/>
</dbReference>
<dbReference type="SUPFAM" id="SSF54637">
    <property type="entry name" value="Thioesterase/thiol ester dehydrase-isomerase"/>
    <property type="match status" value="1"/>
</dbReference>
<comment type="similarity">
    <text evidence="4">Belongs to the YigI thioesterase family.</text>
</comment>
<gene>
    <name evidence="9" type="ORF">HMPREF9257_0738</name>
</gene>
<evidence type="ECO:0000313" key="10">
    <source>
        <dbReference type="Proteomes" id="UP000005990"/>
    </source>
</evidence>
<evidence type="ECO:0000256" key="7">
    <source>
        <dbReference type="ARBA" id="ARBA00048062"/>
    </source>
</evidence>
<dbReference type="InterPro" id="IPR003736">
    <property type="entry name" value="PAAI_dom"/>
</dbReference>
<dbReference type="PANTHER" id="PTHR43240">
    <property type="entry name" value="1,4-DIHYDROXY-2-NAPHTHOYL-COA THIOESTERASE 1"/>
    <property type="match status" value="1"/>
</dbReference>
<dbReference type="CDD" id="cd03443">
    <property type="entry name" value="PaaI_thioesterase"/>
    <property type="match status" value="1"/>
</dbReference>
<accession>E4KR25</accession>
<comment type="catalytic activity">
    <reaction evidence="3">
        <text>a long-chain fatty acyl-CoA + H2O = a long-chain fatty acid + CoA + H(+)</text>
        <dbReference type="Rhea" id="RHEA:67680"/>
        <dbReference type="ChEBI" id="CHEBI:15377"/>
        <dbReference type="ChEBI" id="CHEBI:15378"/>
        <dbReference type="ChEBI" id="CHEBI:57287"/>
        <dbReference type="ChEBI" id="CHEBI:57560"/>
        <dbReference type="ChEBI" id="CHEBI:83139"/>
    </reaction>
</comment>
<dbReference type="Gene3D" id="3.10.129.10">
    <property type="entry name" value="Hotdog Thioesterase"/>
    <property type="match status" value="1"/>
</dbReference>
<evidence type="ECO:0000256" key="3">
    <source>
        <dbReference type="ARBA" id="ARBA00036002"/>
    </source>
</evidence>
<dbReference type="Pfam" id="PF03061">
    <property type="entry name" value="4HBT"/>
    <property type="match status" value="1"/>
</dbReference>
<name>E4KR25_9LACT</name>
<organism evidence="9 10">
    <name type="scientific">Eremococcus coleocola ACS-139-V-Col8</name>
    <dbReference type="NCBI Taxonomy" id="908337"/>
    <lineage>
        <taxon>Bacteria</taxon>
        <taxon>Bacillati</taxon>
        <taxon>Bacillota</taxon>
        <taxon>Bacilli</taxon>
        <taxon>Lactobacillales</taxon>
        <taxon>Aerococcaceae</taxon>
        <taxon>Eremococcus</taxon>
    </lineage>
</organism>
<proteinExistence type="inferred from homology"/>
<evidence type="ECO:0000256" key="6">
    <source>
        <dbReference type="ARBA" id="ARBA00040062"/>
    </source>
</evidence>
<evidence type="ECO:0000256" key="5">
    <source>
        <dbReference type="ARBA" id="ARBA00038894"/>
    </source>
</evidence>
<dbReference type="Proteomes" id="UP000005990">
    <property type="component" value="Unassembled WGS sequence"/>
</dbReference>
<feature type="domain" description="Thioesterase" evidence="8">
    <location>
        <begin position="47"/>
        <end position="120"/>
    </location>
</feature>
<evidence type="ECO:0000256" key="1">
    <source>
        <dbReference type="ARBA" id="ARBA00022801"/>
    </source>
</evidence>
<dbReference type="STRING" id="908337.HMPREF9257_0738"/>
<dbReference type="OrthoDB" id="337200at2"/>
<dbReference type="eggNOG" id="COG2050">
    <property type="taxonomic scope" value="Bacteria"/>
</dbReference>
<dbReference type="RefSeq" id="WP_006418980.1">
    <property type="nucleotide sequence ID" value="NZ_AENN01000017.1"/>
</dbReference>
<comment type="caution">
    <text evidence="9">The sequence shown here is derived from an EMBL/GenBank/DDBJ whole genome shotgun (WGS) entry which is preliminary data.</text>
</comment>
<protein>
    <recommendedName>
        <fullName evidence="6">Medium/long-chain acyl-CoA thioesterase YigI</fullName>
        <ecNumber evidence="5">3.1.2.20</ecNumber>
    </recommendedName>
</protein>
<dbReference type="InterPro" id="IPR006683">
    <property type="entry name" value="Thioestr_dom"/>
</dbReference>
<dbReference type="PANTHER" id="PTHR43240:SF20">
    <property type="entry name" value="MEDIUM_LONG-CHAIN ACYL-COA THIOESTERASE YIGI"/>
    <property type="match status" value="1"/>
</dbReference>
<reference evidence="9 10" key="1">
    <citation type="submission" date="2010-10" db="EMBL/GenBank/DDBJ databases">
        <authorList>
            <person name="Durkin A.S."/>
            <person name="Madupu R."/>
            <person name="Torralba M."/>
            <person name="Gillis M."/>
            <person name="Methe B."/>
            <person name="Sutton G."/>
            <person name="Nelson K.E."/>
        </authorList>
    </citation>
    <scope>NUCLEOTIDE SEQUENCE [LARGE SCALE GENOMIC DNA]</scope>
    <source>
        <strain evidence="9 10">ACS-139-V-Col8</strain>
    </source>
</reference>
<evidence type="ECO:0000259" key="8">
    <source>
        <dbReference type="Pfam" id="PF03061"/>
    </source>
</evidence>
<evidence type="ECO:0000313" key="9">
    <source>
        <dbReference type="EMBL" id="EFR30820.1"/>
    </source>
</evidence>
<keyword evidence="10" id="KW-1185">Reference proteome</keyword>
<evidence type="ECO:0000256" key="2">
    <source>
        <dbReference type="ARBA" id="ARBA00035880"/>
    </source>
</evidence>
<comment type="catalytic activity">
    <reaction evidence="2">
        <text>a fatty acyl-CoA + H2O = a fatty acid + CoA + H(+)</text>
        <dbReference type="Rhea" id="RHEA:16781"/>
        <dbReference type="ChEBI" id="CHEBI:15377"/>
        <dbReference type="ChEBI" id="CHEBI:15378"/>
        <dbReference type="ChEBI" id="CHEBI:28868"/>
        <dbReference type="ChEBI" id="CHEBI:57287"/>
        <dbReference type="ChEBI" id="CHEBI:77636"/>
        <dbReference type="EC" id="3.1.2.20"/>
    </reaction>
</comment>
<dbReference type="EC" id="3.1.2.20" evidence="5"/>